<dbReference type="GO" id="GO:0005549">
    <property type="term" value="F:odorant binding"/>
    <property type="evidence" value="ECO:0007669"/>
    <property type="project" value="InterPro"/>
</dbReference>
<organism evidence="2 3">
    <name type="scientific">Pyrocoelia pectoralis</name>
    <dbReference type="NCBI Taxonomy" id="417401"/>
    <lineage>
        <taxon>Eukaryota</taxon>
        <taxon>Metazoa</taxon>
        <taxon>Ecdysozoa</taxon>
        <taxon>Arthropoda</taxon>
        <taxon>Hexapoda</taxon>
        <taxon>Insecta</taxon>
        <taxon>Pterygota</taxon>
        <taxon>Neoptera</taxon>
        <taxon>Endopterygota</taxon>
        <taxon>Coleoptera</taxon>
        <taxon>Polyphaga</taxon>
        <taxon>Elateriformia</taxon>
        <taxon>Elateroidea</taxon>
        <taxon>Lampyridae</taxon>
        <taxon>Lampyrinae</taxon>
        <taxon>Pyrocoelia</taxon>
    </lineage>
</organism>
<feature type="chain" id="PRO_5043011918" evidence="1">
    <location>
        <begin position="20"/>
        <end position="142"/>
    </location>
</feature>
<dbReference type="InterPro" id="IPR036728">
    <property type="entry name" value="PBP_GOBP_sf"/>
</dbReference>
<keyword evidence="1" id="KW-0732">Signal</keyword>
<sequence length="142" mass="15746">MKNIVLSTLLLICTGQVLASQATGKSYEHYNLECTEKLKTDSDIVAKHFDASHHLPAGNEELTRVIECVGKESGLIFEDGTYNLPLLKNHVLRNLIPLVAEHTPKSEEIADKVVGECKHQTKGRDRIVSLHNCIVDAIRASF</sequence>
<dbReference type="EMBL" id="JAVRBK010000007">
    <property type="protein sequence ID" value="KAK5641153.1"/>
    <property type="molecule type" value="Genomic_DNA"/>
</dbReference>
<gene>
    <name evidence="2" type="ORF">RI129_009700</name>
</gene>
<name>A0AAN7ZJ66_9COLE</name>
<dbReference type="Proteomes" id="UP001329430">
    <property type="component" value="Chromosome 7"/>
</dbReference>
<dbReference type="AlphaFoldDB" id="A0AAN7ZJ66"/>
<protein>
    <submittedName>
        <fullName evidence="2">Uncharacterized protein</fullName>
    </submittedName>
</protein>
<accession>A0AAN7ZJ66</accession>
<feature type="signal peptide" evidence="1">
    <location>
        <begin position="1"/>
        <end position="19"/>
    </location>
</feature>
<evidence type="ECO:0000256" key="1">
    <source>
        <dbReference type="SAM" id="SignalP"/>
    </source>
</evidence>
<reference evidence="2 3" key="1">
    <citation type="journal article" date="2024" name="Insects">
        <title>An Improved Chromosome-Level Genome Assembly of the Firefly Pyrocoelia pectoralis.</title>
        <authorList>
            <person name="Fu X."/>
            <person name="Meyer-Rochow V.B."/>
            <person name="Ballantyne L."/>
            <person name="Zhu X."/>
        </authorList>
    </citation>
    <scope>NUCLEOTIDE SEQUENCE [LARGE SCALE GENOMIC DNA]</scope>
    <source>
        <strain evidence="2">XCY_ONT2</strain>
    </source>
</reference>
<dbReference type="SUPFAM" id="SSF47565">
    <property type="entry name" value="Insect pheromone/odorant-binding proteins"/>
    <property type="match status" value="1"/>
</dbReference>
<dbReference type="Gene3D" id="1.10.238.20">
    <property type="entry name" value="Pheromone/general odorant binding protein domain"/>
    <property type="match status" value="1"/>
</dbReference>
<keyword evidence="3" id="KW-1185">Reference proteome</keyword>
<dbReference type="InterPro" id="IPR006170">
    <property type="entry name" value="PBP/GOBP"/>
</dbReference>
<evidence type="ECO:0000313" key="2">
    <source>
        <dbReference type="EMBL" id="KAK5641153.1"/>
    </source>
</evidence>
<comment type="caution">
    <text evidence="2">The sequence shown here is derived from an EMBL/GenBank/DDBJ whole genome shotgun (WGS) entry which is preliminary data.</text>
</comment>
<dbReference type="Pfam" id="PF01395">
    <property type="entry name" value="PBP_GOBP"/>
    <property type="match status" value="1"/>
</dbReference>
<proteinExistence type="predicted"/>
<evidence type="ECO:0000313" key="3">
    <source>
        <dbReference type="Proteomes" id="UP001329430"/>
    </source>
</evidence>